<organism evidence="3 4">
    <name type="scientific">Ridgeia piscesae</name>
    <name type="common">Tubeworm</name>
    <dbReference type="NCBI Taxonomy" id="27915"/>
    <lineage>
        <taxon>Eukaryota</taxon>
        <taxon>Metazoa</taxon>
        <taxon>Spiralia</taxon>
        <taxon>Lophotrochozoa</taxon>
        <taxon>Annelida</taxon>
        <taxon>Polychaeta</taxon>
        <taxon>Sedentaria</taxon>
        <taxon>Canalipalpata</taxon>
        <taxon>Sabellida</taxon>
        <taxon>Siboglinidae</taxon>
        <taxon>Ridgeia</taxon>
    </lineage>
</organism>
<gene>
    <name evidence="3" type="ORF">NP493_675g00025</name>
</gene>
<protein>
    <recommendedName>
        <fullName evidence="2">Cyclic nucleotide-binding domain-containing protein</fullName>
    </recommendedName>
</protein>
<dbReference type="Gene3D" id="2.60.120.10">
    <property type="entry name" value="Jelly Rolls"/>
    <property type="match status" value="2"/>
</dbReference>
<feature type="region of interest" description="Disordered" evidence="1">
    <location>
        <begin position="280"/>
        <end position="335"/>
    </location>
</feature>
<dbReference type="AlphaFoldDB" id="A0AAD9KRA2"/>
<feature type="domain" description="Cyclic nucleotide-binding" evidence="2">
    <location>
        <begin position="115"/>
        <end position="215"/>
    </location>
</feature>
<dbReference type="InterPro" id="IPR018490">
    <property type="entry name" value="cNMP-bd_dom_sf"/>
</dbReference>
<dbReference type="InterPro" id="IPR014710">
    <property type="entry name" value="RmlC-like_jellyroll"/>
</dbReference>
<proteinExistence type="predicted"/>
<sequence>MELEIARHVAYERYDDGRVIAWQGRLPNRVYYVIGGRIAKLRTYSLWTGRITKTMAYLTKGMTTDLQELEQQWVREDSLVAMGDVEVLFLDKEACDELSHKKCGPPFEFLRTLDLFKGFPDRVFSSHAEAFEVSYFAQNKVVVKDSNRTPWLHVIKSGHVKVIRRQTVFDVATLNQNIFRCSRVEQIGCGRQFSHASAMLGVQAKQKKLKAARTAVLPSINQTNGPTGKAYARPTGIGVSPEPRRCSVRASATGGDEDSDDTDGTSTTDAEYTILPAVSFIQPSTHSTQDDTPATPPDDVTDETKSDSQSQEDLDESSESDEDSLQNDETSTNKQIRLRHHRKTWLNIPLLTEAEDEDLKRSALWLTRGATELSIPRPKKDPQCRAAYLELDTLNPGDVFGLDRMQRAPTSDPQGLLQLSDGAEIVRVNKRFFLQYACNNAMLKIETNQKEYISEEEAKRALYDKETWEQYKTAVWQRISAMHNPPPMSSR</sequence>
<feature type="compositionally biased region" description="Acidic residues" evidence="1">
    <location>
        <begin position="310"/>
        <end position="326"/>
    </location>
</feature>
<dbReference type="PROSITE" id="PS50042">
    <property type="entry name" value="CNMP_BINDING_3"/>
    <property type="match status" value="2"/>
</dbReference>
<keyword evidence="4" id="KW-1185">Reference proteome</keyword>
<reference evidence="3" key="1">
    <citation type="journal article" date="2023" name="Mol. Biol. Evol.">
        <title>Third-Generation Sequencing Reveals the Adaptive Role of the Epigenome in Three Deep-Sea Polychaetes.</title>
        <authorList>
            <person name="Perez M."/>
            <person name="Aroh O."/>
            <person name="Sun Y."/>
            <person name="Lan Y."/>
            <person name="Juniper S.K."/>
            <person name="Young C.R."/>
            <person name="Angers B."/>
            <person name="Qian P.Y."/>
        </authorList>
    </citation>
    <scope>NUCLEOTIDE SEQUENCE</scope>
    <source>
        <strain evidence="3">R07B-5</strain>
    </source>
</reference>
<dbReference type="PANTHER" id="PTHR23011">
    <property type="entry name" value="CYCLIC NUCLEOTIDE-BINDING DOMAIN CONTAINING PROTEIN"/>
    <property type="match status" value="1"/>
</dbReference>
<feature type="region of interest" description="Disordered" evidence="1">
    <location>
        <begin position="220"/>
        <end position="268"/>
    </location>
</feature>
<comment type="caution">
    <text evidence="3">The sequence shown here is derived from an EMBL/GenBank/DDBJ whole genome shotgun (WGS) entry which is preliminary data.</text>
</comment>
<evidence type="ECO:0000259" key="2">
    <source>
        <dbReference type="PROSITE" id="PS50042"/>
    </source>
</evidence>
<dbReference type="SUPFAM" id="SSF51206">
    <property type="entry name" value="cAMP-binding domain-like"/>
    <property type="match status" value="2"/>
</dbReference>
<evidence type="ECO:0000313" key="3">
    <source>
        <dbReference type="EMBL" id="KAK2176209.1"/>
    </source>
</evidence>
<dbReference type="Proteomes" id="UP001209878">
    <property type="component" value="Unassembled WGS sequence"/>
</dbReference>
<dbReference type="InterPro" id="IPR000595">
    <property type="entry name" value="cNMP-bd_dom"/>
</dbReference>
<name>A0AAD9KRA2_RIDPI</name>
<evidence type="ECO:0000313" key="4">
    <source>
        <dbReference type="Proteomes" id="UP001209878"/>
    </source>
</evidence>
<dbReference type="PANTHER" id="PTHR23011:SF12">
    <property type="entry name" value="CYCLIC NUCLEOTIDE-BINDING DOMAIN-CONTAINING PROTEIN"/>
    <property type="match status" value="1"/>
</dbReference>
<accession>A0AAD9KRA2</accession>
<dbReference type="EMBL" id="JAODUO010000675">
    <property type="protein sequence ID" value="KAK2176209.1"/>
    <property type="molecule type" value="Genomic_DNA"/>
</dbReference>
<feature type="domain" description="Cyclic nucleotide-binding" evidence="2">
    <location>
        <begin position="1"/>
        <end position="98"/>
    </location>
</feature>
<evidence type="ECO:0000256" key="1">
    <source>
        <dbReference type="SAM" id="MobiDB-lite"/>
    </source>
</evidence>
<dbReference type="CDD" id="cd00038">
    <property type="entry name" value="CAP_ED"/>
    <property type="match status" value="1"/>
</dbReference>